<dbReference type="HOGENOM" id="CLU_528147_0_0_1"/>
<feature type="transmembrane region" description="Helical" evidence="8">
    <location>
        <begin position="462"/>
        <end position="483"/>
    </location>
</feature>
<feature type="transmembrane region" description="Helical" evidence="8">
    <location>
        <begin position="313"/>
        <end position="334"/>
    </location>
</feature>
<keyword evidence="7" id="KW-0245">EGF-like domain</keyword>
<keyword evidence="4 8" id="KW-0812">Transmembrane</keyword>
<gene>
    <name evidence="10" type="primary">Dper\GL21912</name>
    <name evidence="10" type="ORF">Dper_GL21912</name>
</gene>
<dbReference type="PANTHER" id="PTHR14319">
    <property type="entry name" value="FIVE-SPAN TRANSMEMBRANE PROTEIN M83"/>
    <property type="match status" value="1"/>
</dbReference>
<keyword evidence="11" id="KW-1185">Reference proteome</keyword>
<feature type="disulfide bond" evidence="7">
    <location>
        <begin position="294"/>
        <end position="303"/>
    </location>
</feature>
<evidence type="ECO:0000256" key="2">
    <source>
        <dbReference type="ARBA" id="ARBA00005542"/>
    </source>
</evidence>
<dbReference type="SUPFAM" id="SSF57196">
    <property type="entry name" value="EGF/Laminin"/>
    <property type="match status" value="1"/>
</dbReference>
<keyword evidence="6 8" id="KW-0472">Membrane</keyword>
<dbReference type="eggNOG" id="ENOG502QQ7Q">
    <property type="taxonomic scope" value="Eukaryota"/>
</dbReference>
<protein>
    <submittedName>
        <fullName evidence="10">GL21912</fullName>
    </submittedName>
</protein>
<dbReference type="PROSITE" id="PS01186">
    <property type="entry name" value="EGF_2"/>
    <property type="match status" value="1"/>
</dbReference>
<dbReference type="Proteomes" id="UP000008744">
    <property type="component" value="Unassembled WGS sequence"/>
</dbReference>
<dbReference type="EMBL" id="CH479182">
    <property type="protein sequence ID" value="EDW33844.1"/>
    <property type="molecule type" value="Genomic_DNA"/>
</dbReference>
<comment type="caution">
    <text evidence="7">Lacks conserved residue(s) required for the propagation of feature annotation.</text>
</comment>
<evidence type="ECO:0000313" key="11">
    <source>
        <dbReference type="Proteomes" id="UP000008744"/>
    </source>
</evidence>
<dbReference type="PhylomeDB" id="B4GE09"/>
<dbReference type="Pfam" id="PF12036">
    <property type="entry name" value="DUF3522"/>
    <property type="match status" value="1"/>
</dbReference>
<dbReference type="STRING" id="7234.B4GE09"/>
<evidence type="ECO:0000256" key="6">
    <source>
        <dbReference type="ARBA" id="ARBA00023136"/>
    </source>
</evidence>
<evidence type="ECO:0000259" key="9">
    <source>
        <dbReference type="PROSITE" id="PS50026"/>
    </source>
</evidence>
<dbReference type="InterPro" id="IPR021910">
    <property type="entry name" value="NGX6/PGAP6/MYMK"/>
</dbReference>
<comment type="subcellular location">
    <subcellularLocation>
        <location evidence="1">Cell membrane</location>
        <topology evidence="1">Multi-pass membrane protein</topology>
    </subcellularLocation>
</comment>
<reference evidence="10 11" key="1">
    <citation type="journal article" date="2007" name="Nature">
        <title>Evolution of genes and genomes on the Drosophila phylogeny.</title>
        <authorList>
            <consortium name="Drosophila 12 Genomes Consortium"/>
            <person name="Clark A.G."/>
            <person name="Eisen M.B."/>
            <person name="Smith D.R."/>
            <person name="Bergman C.M."/>
            <person name="Oliver B."/>
            <person name="Markow T.A."/>
            <person name="Kaufman T.C."/>
            <person name="Kellis M."/>
            <person name="Gelbart W."/>
            <person name="Iyer V.N."/>
            <person name="Pollard D.A."/>
            <person name="Sackton T.B."/>
            <person name="Larracuente A.M."/>
            <person name="Singh N.D."/>
            <person name="Abad J.P."/>
            <person name="Abt D.N."/>
            <person name="Adryan B."/>
            <person name="Aguade M."/>
            <person name="Akashi H."/>
            <person name="Anderson W.W."/>
            <person name="Aquadro C.F."/>
            <person name="Ardell D.H."/>
            <person name="Arguello R."/>
            <person name="Artieri C.G."/>
            <person name="Barbash D.A."/>
            <person name="Barker D."/>
            <person name="Barsanti P."/>
            <person name="Batterham P."/>
            <person name="Batzoglou S."/>
            <person name="Begun D."/>
            <person name="Bhutkar A."/>
            <person name="Blanco E."/>
            <person name="Bosak S.A."/>
            <person name="Bradley R.K."/>
            <person name="Brand A.D."/>
            <person name="Brent M.R."/>
            <person name="Brooks A.N."/>
            <person name="Brown R.H."/>
            <person name="Butlin R.K."/>
            <person name="Caggese C."/>
            <person name="Calvi B.R."/>
            <person name="Bernardo de Carvalho A."/>
            <person name="Caspi A."/>
            <person name="Castrezana S."/>
            <person name="Celniker S.E."/>
            <person name="Chang J.L."/>
            <person name="Chapple C."/>
            <person name="Chatterji S."/>
            <person name="Chinwalla A."/>
            <person name="Civetta A."/>
            <person name="Clifton S.W."/>
            <person name="Comeron J.M."/>
            <person name="Costello J.C."/>
            <person name="Coyne J.A."/>
            <person name="Daub J."/>
            <person name="David R.G."/>
            <person name="Delcher A.L."/>
            <person name="Delehaunty K."/>
            <person name="Do C.B."/>
            <person name="Ebling H."/>
            <person name="Edwards K."/>
            <person name="Eickbush T."/>
            <person name="Evans J.D."/>
            <person name="Filipski A."/>
            <person name="Findeiss S."/>
            <person name="Freyhult E."/>
            <person name="Fulton L."/>
            <person name="Fulton R."/>
            <person name="Garcia A.C."/>
            <person name="Gardiner A."/>
            <person name="Garfield D.A."/>
            <person name="Garvin B.E."/>
            <person name="Gibson G."/>
            <person name="Gilbert D."/>
            <person name="Gnerre S."/>
            <person name="Godfrey J."/>
            <person name="Good R."/>
            <person name="Gotea V."/>
            <person name="Gravely B."/>
            <person name="Greenberg A.J."/>
            <person name="Griffiths-Jones S."/>
            <person name="Gross S."/>
            <person name="Guigo R."/>
            <person name="Gustafson E.A."/>
            <person name="Haerty W."/>
            <person name="Hahn M.W."/>
            <person name="Halligan D.L."/>
            <person name="Halpern A.L."/>
            <person name="Halter G.M."/>
            <person name="Han M.V."/>
            <person name="Heger A."/>
            <person name="Hillier L."/>
            <person name="Hinrichs A.S."/>
            <person name="Holmes I."/>
            <person name="Hoskins R.A."/>
            <person name="Hubisz M.J."/>
            <person name="Hultmark D."/>
            <person name="Huntley M.A."/>
            <person name="Jaffe D.B."/>
            <person name="Jagadeeshan S."/>
            <person name="Jeck W.R."/>
            <person name="Johnson J."/>
            <person name="Jones C.D."/>
            <person name="Jordan W.C."/>
            <person name="Karpen G.H."/>
            <person name="Kataoka E."/>
            <person name="Keightley P.D."/>
            <person name="Kheradpour P."/>
            <person name="Kirkness E.F."/>
            <person name="Koerich L.B."/>
            <person name="Kristiansen K."/>
            <person name="Kudrna D."/>
            <person name="Kulathinal R.J."/>
            <person name="Kumar S."/>
            <person name="Kwok R."/>
            <person name="Lander E."/>
            <person name="Langley C.H."/>
            <person name="Lapoint R."/>
            <person name="Lazzaro B.P."/>
            <person name="Lee S.J."/>
            <person name="Levesque L."/>
            <person name="Li R."/>
            <person name="Lin C.F."/>
            <person name="Lin M.F."/>
            <person name="Lindblad-Toh K."/>
            <person name="Llopart A."/>
            <person name="Long M."/>
            <person name="Low L."/>
            <person name="Lozovsky E."/>
            <person name="Lu J."/>
            <person name="Luo M."/>
            <person name="Machado C.A."/>
            <person name="Makalowski W."/>
            <person name="Marzo M."/>
            <person name="Matsuda M."/>
            <person name="Matzkin L."/>
            <person name="McAllister B."/>
            <person name="McBride C.S."/>
            <person name="McKernan B."/>
            <person name="McKernan K."/>
            <person name="Mendez-Lago M."/>
            <person name="Minx P."/>
            <person name="Mollenhauer M.U."/>
            <person name="Montooth K."/>
            <person name="Mount S.M."/>
            <person name="Mu X."/>
            <person name="Myers E."/>
            <person name="Negre B."/>
            <person name="Newfeld S."/>
            <person name="Nielsen R."/>
            <person name="Noor M.A."/>
            <person name="O'Grady P."/>
            <person name="Pachter L."/>
            <person name="Papaceit M."/>
            <person name="Parisi M.J."/>
            <person name="Parisi M."/>
            <person name="Parts L."/>
            <person name="Pedersen J.S."/>
            <person name="Pesole G."/>
            <person name="Phillippy A.M."/>
            <person name="Ponting C.P."/>
            <person name="Pop M."/>
            <person name="Porcelli D."/>
            <person name="Powell J.R."/>
            <person name="Prohaska S."/>
            <person name="Pruitt K."/>
            <person name="Puig M."/>
            <person name="Quesneville H."/>
            <person name="Ram K.R."/>
            <person name="Rand D."/>
            <person name="Rasmussen M.D."/>
            <person name="Reed L.K."/>
            <person name="Reenan R."/>
            <person name="Reily A."/>
            <person name="Remington K.A."/>
            <person name="Rieger T.T."/>
            <person name="Ritchie M.G."/>
            <person name="Robin C."/>
            <person name="Rogers Y.H."/>
            <person name="Rohde C."/>
            <person name="Rozas J."/>
            <person name="Rubenfield M.J."/>
            <person name="Ruiz A."/>
            <person name="Russo S."/>
            <person name="Salzberg S.L."/>
            <person name="Sanchez-Gracia A."/>
            <person name="Saranga D.J."/>
            <person name="Sato H."/>
            <person name="Schaeffer S.W."/>
            <person name="Schatz M.C."/>
            <person name="Schlenke T."/>
            <person name="Schwartz R."/>
            <person name="Segarra C."/>
            <person name="Singh R.S."/>
            <person name="Sirot L."/>
            <person name="Sirota M."/>
            <person name="Sisneros N.B."/>
            <person name="Smith C.D."/>
            <person name="Smith T.F."/>
            <person name="Spieth J."/>
            <person name="Stage D.E."/>
            <person name="Stark A."/>
            <person name="Stephan W."/>
            <person name="Strausberg R.L."/>
            <person name="Strempel S."/>
            <person name="Sturgill D."/>
            <person name="Sutton G."/>
            <person name="Sutton G.G."/>
            <person name="Tao W."/>
            <person name="Teichmann S."/>
            <person name="Tobari Y.N."/>
            <person name="Tomimura Y."/>
            <person name="Tsolas J.M."/>
            <person name="Valente V.L."/>
            <person name="Venter E."/>
            <person name="Venter J.C."/>
            <person name="Vicario S."/>
            <person name="Vieira F.G."/>
            <person name="Vilella A.J."/>
            <person name="Villasante A."/>
            <person name="Walenz B."/>
            <person name="Wang J."/>
            <person name="Wasserman M."/>
            <person name="Watts T."/>
            <person name="Wilson D."/>
            <person name="Wilson R.K."/>
            <person name="Wing R.A."/>
            <person name="Wolfner M.F."/>
            <person name="Wong A."/>
            <person name="Wong G.K."/>
            <person name="Wu C.I."/>
            <person name="Wu G."/>
            <person name="Yamamoto D."/>
            <person name="Yang H.P."/>
            <person name="Yang S.P."/>
            <person name="Yorke J.A."/>
            <person name="Yoshida K."/>
            <person name="Zdobnov E."/>
            <person name="Zhang P."/>
            <person name="Zhang Y."/>
            <person name="Zimin A.V."/>
            <person name="Baldwin J."/>
            <person name="Abdouelleil A."/>
            <person name="Abdulkadir J."/>
            <person name="Abebe A."/>
            <person name="Abera B."/>
            <person name="Abreu J."/>
            <person name="Acer S.C."/>
            <person name="Aftuck L."/>
            <person name="Alexander A."/>
            <person name="An P."/>
            <person name="Anderson E."/>
            <person name="Anderson S."/>
            <person name="Arachi H."/>
            <person name="Azer M."/>
            <person name="Bachantsang P."/>
            <person name="Barry A."/>
            <person name="Bayul T."/>
            <person name="Berlin A."/>
            <person name="Bessette D."/>
            <person name="Bloom T."/>
            <person name="Blye J."/>
            <person name="Boguslavskiy L."/>
            <person name="Bonnet C."/>
            <person name="Boukhgalter B."/>
            <person name="Bourzgui I."/>
            <person name="Brown A."/>
            <person name="Cahill P."/>
            <person name="Channer S."/>
            <person name="Cheshatsang Y."/>
            <person name="Chuda L."/>
            <person name="Citroen M."/>
            <person name="Collymore A."/>
            <person name="Cooke P."/>
            <person name="Costello M."/>
            <person name="D'Aco K."/>
            <person name="Daza R."/>
            <person name="De Haan G."/>
            <person name="DeGray S."/>
            <person name="DeMaso C."/>
            <person name="Dhargay N."/>
            <person name="Dooley K."/>
            <person name="Dooley E."/>
            <person name="Doricent M."/>
            <person name="Dorje P."/>
            <person name="Dorjee K."/>
            <person name="Dupes A."/>
            <person name="Elong R."/>
            <person name="Falk J."/>
            <person name="Farina A."/>
            <person name="Faro S."/>
            <person name="Ferguson D."/>
            <person name="Fisher S."/>
            <person name="Foley C.D."/>
            <person name="Franke A."/>
            <person name="Friedrich D."/>
            <person name="Gadbois L."/>
            <person name="Gearin G."/>
            <person name="Gearin C.R."/>
            <person name="Giannoukos G."/>
            <person name="Goode T."/>
            <person name="Graham J."/>
            <person name="Grandbois E."/>
            <person name="Grewal S."/>
            <person name="Gyaltsen K."/>
            <person name="Hafez N."/>
            <person name="Hagos B."/>
            <person name="Hall J."/>
            <person name="Henson C."/>
            <person name="Hollinger A."/>
            <person name="Honan T."/>
            <person name="Huard M.D."/>
            <person name="Hughes L."/>
            <person name="Hurhula B."/>
            <person name="Husby M.E."/>
            <person name="Kamat A."/>
            <person name="Kanga B."/>
            <person name="Kashin S."/>
            <person name="Khazanovich D."/>
            <person name="Kisner P."/>
            <person name="Lance K."/>
            <person name="Lara M."/>
            <person name="Lee W."/>
            <person name="Lennon N."/>
            <person name="Letendre F."/>
            <person name="LeVine R."/>
            <person name="Lipovsky A."/>
            <person name="Liu X."/>
            <person name="Liu J."/>
            <person name="Liu S."/>
            <person name="Lokyitsang T."/>
            <person name="Lokyitsang Y."/>
            <person name="Lubonja R."/>
            <person name="Lui A."/>
            <person name="MacDonald P."/>
            <person name="Magnisalis V."/>
            <person name="Maru K."/>
            <person name="Matthews C."/>
            <person name="McCusker W."/>
            <person name="McDonough S."/>
            <person name="Mehta T."/>
            <person name="Meldrim J."/>
            <person name="Meneus L."/>
            <person name="Mihai O."/>
            <person name="Mihalev A."/>
            <person name="Mihova T."/>
            <person name="Mittelman R."/>
            <person name="Mlenga V."/>
            <person name="Montmayeur A."/>
            <person name="Mulrain L."/>
            <person name="Navidi A."/>
            <person name="Naylor J."/>
            <person name="Negash T."/>
            <person name="Nguyen T."/>
            <person name="Nguyen N."/>
            <person name="Nicol R."/>
            <person name="Norbu C."/>
            <person name="Norbu N."/>
            <person name="Novod N."/>
            <person name="O'Neill B."/>
            <person name="Osman S."/>
            <person name="Markiewicz E."/>
            <person name="Oyono O.L."/>
            <person name="Patti C."/>
            <person name="Phunkhang P."/>
            <person name="Pierre F."/>
            <person name="Priest M."/>
            <person name="Raghuraman S."/>
            <person name="Rege F."/>
            <person name="Reyes R."/>
            <person name="Rise C."/>
            <person name="Rogov P."/>
            <person name="Ross K."/>
            <person name="Ryan E."/>
            <person name="Settipalli S."/>
            <person name="Shea T."/>
            <person name="Sherpa N."/>
            <person name="Shi L."/>
            <person name="Shih D."/>
            <person name="Sparrow T."/>
            <person name="Spaulding J."/>
            <person name="Stalker J."/>
            <person name="Stange-Thomann N."/>
            <person name="Stavropoulos S."/>
            <person name="Stone C."/>
            <person name="Strader C."/>
            <person name="Tesfaye S."/>
            <person name="Thomson T."/>
            <person name="Thoulutsang Y."/>
            <person name="Thoulutsang D."/>
            <person name="Topham K."/>
            <person name="Topping I."/>
            <person name="Tsamla T."/>
            <person name="Vassiliev H."/>
            <person name="Vo A."/>
            <person name="Wangchuk T."/>
            <person name="Wangdi T."/>
            <person name="Weiand M."/>
            <person name="Wilkinson J."/>
            <person name="Wilson A."/>
            <person name="Yadav S."/>
            <person name="Young G."/>
            <person name="Yu Q."/>
            <person name="Zembek L."/>
            <person name="Zhong D."/>
            <person name="Zimmer A."/>
            <person name="Zwirko Z."/>
            <person name="Jaffe D.B."/>
            <person name="Alvarez P."/>
            <person name="Brockman W."/>
            <person name="Butler J."/>
            <person name="Chin C."/>
            <person name="Gnerre S."/>
            <person name="Grabherr M."/>
            <person name="Kleber M."/>
            <person name="Mauceli E."/>
            <person name="MacCallum I."/>
        </authorList>
    </citation>
    <scope>NUCLEOTIDE SEQUENCE [LARGE SCALE GENOMIC DNA]</scope>
    <source>
        <strain evidence="11">MSH-3 / Tucson 14011-0111.49</strain>
    </source>
</reference>
<organism evidence="11">
    <name type="scientific">Drosophila persimilis</name>
    <name type="common">Fruit fly</name>
    <dbReference type="NCBI Taxonomy" id="7234"/>
    <lineage>
        <taxon>Eukaryota</taxon>
        <taxon>Metazoa</taxon>
        <taxon>Ecdysozoa</taxon>
        <taxon>Arthropoda</taxon>
        <taxon>Hexapoda</taxon>
        <taxon>Insecta</taxon>
        <taxon>Pterygota</taxon>
        <taxon>Neoptera</taxon>
        <taxon>Endopterygota</taxon>
        <taxon>Diptera</taxon>
        <taxon>Brachycera</taxon>
        <taxon>Muscomorpha</taxon>
        <taxon>Ephydroidea</taxon>
        <taxon>Drosophilidae</taxon>
        <taxon>Drosophila</taxon>
        <taxon>Sophophora</taxon>
    </lineage>
</organism>
<evidence type="ECO:0000256" key="1">
    <source>
        <dbReference type="ARBA" id="ARBA00004651"/>
    </source>
</evidence>
<feature type="transmembrane region" description="Helical" evidence="8">
    <location>
        <begin position="372"/>
        <end position="397"/>
    </location>
</feature>
<dbReference type="OrthoDB" id="69646at2759"/>
<dbReference type="AlphaFoldDB" id="B4GE09"/>
<feature type="transmembrane region" description="Helical" evidence="8">
    <location>
        <begin position="404"/>
        <end position="422"/>
    </location>
</feature>
<evidence type="ECO:0000256" key="8">
    <source>
        <dbReference type="SAM" id="Phobius"/>
    </source>
</evidence>
<dbReference type="GO" id="GO:0005886">
    <property type="term" value="C:plasma membrane"/>
    <property type="evidence" value="ECO:0007669"/>
    <property type="project" value="UniProtKB-SubCell"/>
</dbReference>
<evidence type="ECO:0000256" key="7">
    <source>
        <dbReference type="PROSITE-ProRule" id="PRU00076"/>
    </source>
</evidence>
<dbReference type="PROSITE" id="PS00022">
    <property type="entry name" value="EGF_1"/>
    <property type="match status" value="1"/>
</dbReference>
<evidence type="ECO:0000256" key="3">
    <source>
        <dbReference type="ARBA" id="ARBA00022475"/>
    </source>
</evidence>
<name>B4GE09_DROPE</name>
<feature type="transmembrane region" description="Helical" evidence="8">
    <location>
        <begin position="341"/>
        <end position="360"/>
    </location>
</feature>
<proteinExistence type="inferred from homology"/>
<evidence type="ECO:0000313" key="10">
    <source>
        <dbReference type="EMBL" id="EDW33844.1"/>
    </source>
</evidence>
<accession>B4GE09</accession>
<sequence>MIETSIYRTNCVPLVMISLLIIDHRLIVVDSRVQALPKAMENKYLIRELSKETPEQMNIPVDHEQIVRLPSNSLLKYTSYKDVAILHFRVPPDSRAAYFTFKAFEESKNAFQRKCKVKDVTLHLKASSYPVISPENITFPKNFFSPEQRYVTMGLYCHGAETARGTIIDNIKEFVVHHKNLLKEMRPPCPCASAAKEYDACIKSPDCLAGMNETETFKVKECLMDYQCTSNYDMTRLFKIHQKTAMEEHIEVNNCNTSVVFSVSSSPCVGGRCGHFGRCYHYMSGGFVFSTCVCMKGYRGWDCTEDSQVPTNMSILLASLLLTLSNLIFVPSIYVALSRRYFTEGIIYFFAMFFSTFYHACDSGEDEYSFCLVKIGVLQFCDFYCGLLAIWVTLVAMADVRQQFASPLHMFGAILLAFGTELNKQSLWVFLAPALTGICLISTSWGFRCAKTRKMFPSRRYLTVWLPFGICLVCVGLVCYAFLQTKQNYHIVHSIWHIVMALSILCLLPSRSTAKC</sequence>
<keyword evidence="7" id="KW-1015">Disulfide bond</keyword>
<dbReference type="InterPro" id="IPR000742">
    <property type="entry name" value="EGF"/>
</dbReference>
<evidence type="ECO:0000256" key="4">
    <source>
        <dbReference type="ARBA" id="ARBA00022692"/>
    </source>
</evidence>
<feature type="domain" description="EGF-like" evidence="9">
    <location>
        <begin position="264"/>
        <end position="304"/>
    </location>
</feature>
<dbReference type="PANTHER" id="PTHR14319:SF3">
    <property type="entry name" value="TRANSMEMBRANE PROTEIN-LIKE PROTEIN"/>
    <property type="match status" value="1"/>
</dbReference>
<feature type="transmembrane region" description="Helical" evidence="8">
    <location>
        <begin position="489"/>
        <end position="508"/>
    </location>
</feature>
<evidence type="ECO:0000256" key="5">
    <source>
        <dbReference type="ARBA" id="ARBA00022989"/>
    </source>
</evidence>
<keyword evidence="5 8" id="KW-1133">Transmembrane helix</keyword>
<keyword evidence="3" id="KW-1003">Cell membrane</keyword>
<dbReference type="PROSITE" id="PS50026">
    <property type="entry name" value="EGF_3"/>
    <property type="match status" value="1"/>
</dbReference>
<comment type="similarity">
    <text evidence="2">Belongs to the TMEM8 family.</text>
</comment>
<feature type="transmembrane region" description="Helical" evidence="8">
    <location>
        <begin position="428"/>
        <end position="450"/>
    </location>
</feature>